<evidence type="ECO:0000313" key="3">
    <source>
        <dbReference type="Proteomes" id="UP000663720"/>
    </source>
</evidence>
<evidence type="ECO:0000259" key="1">
    <source>
        <dbReference type="PROSITE" id="PS50042"/>
    </source>
</evidence>
<gene>
    <name evidence="2" type="ORF">dnl_35760</name>
</gene>
<protein>
    <submittedName>
        <fullName evidence="2">Cyclic nucleotide-binding domain-containing protein, DUF4388</fullName>
    </submittedName>
</protein>
<dbReference type="Proteomes" id="UP000663720">
    <property type="component" value="Chromosome"/>
</dbReference>
<name>A0A975B9Y9_9BACT</name>
<organism evidence="2 3">
    <name type="scientific">Desulfonema limicola</name>
    <dbReference type="NCBI Taxonomy" id="45656"/>
    <lineage>
        <taxon>Bacteria</taxon>
        <taxon>Pseudomonadati</taxon>
        <taxon>Thermodesulfobacteriota</taxon>
        <taxon>Desulfobacteria</taxon>
        <taxon>Desulfobacterales</taxon>
        <taxon>Desulfococcaceae</taxon>
        <taxon>Desulfonema</taxon>
    </lineage>
</organism>
<dbReference type="KEGG" id="dli:dnl_35760"/>
<dbReference type="Pfam" id="PF14332">
    <property type="entry name" value="DUF4388"/>
    <property type="match status" value="1"/>
</dbReference>
<dbReference type="PANTHER" id="PTHR36304">
    <property type="entry name" value="DOMAIN GTPASE-ACTIVATING PROTEIN, PUTATIVE-RELATED-RELATED"/>
    <property type="match status" value="1"/>
</dbReference>
<dbReference type="SUPFAM" id="SSF51206">
    <property type="entry name" value="cAMP-binding domain-like"/>
    <property type="match status" value="2"/>
</dbReference>
<keyword evidence="3" id="KW-1185">Reference proteome</keyword>
<dbReference type="Gene3D" id="2.60.120.10">
    <property type="entry name" value="Jelly Rolls"/>
    <property type="match status" value="1"/>
</dbReference>
<dbReference type="PANTHER" id="PTHR36304:SF4">
    <property type="entry name" value="DUF4388 DOMAIN-CONTAINING PROTEIN"/>
    <property type="match status" value="1"/>
</dbReference>
<dbReference type="InterPro" id="IPR025497">
    <property type="entry name" value="PatA-like_N"/>
</dbReference>
<dbReference type="InterPro" id="IPR014710">
    <property type="entry name" value="RmlC-like_jellyroll"/>
</dbReference>
<dbReference type="EMBL" id="CP061799">
    <property type="protein sequence ID" value="QTA81245.1"/>
    <property type="molecule type" value="Genomic_DNA"/>
</dbReference>
<dbReference type="InterPro" id="IPR018490">
    <property type="entry name" value="cNMP-bd_dom_sf"/>
</dbReference>
<evidence type="ECO:0000313" key="2">
    <source>
        <dbReference type="EMBL" id="QTA81245.1"/>
    </source>
</evidence>
<proteinExistence type="predicted"/>
<feature type="domain" description="Cyclic nucleotide-binding" evidence="1">
    <location>
        <begin position="136"/>
        <end position="227"/>
    </location>
</feature>
<dbReference type="PROSITE" id="PS50042">
    <property type="entry name" value="CNMP_BINDING_3"/>
    <property type="match status" value="2"/>
</dbReference>
<dbReference type="InterPro" id="IPR000595">
    <property type="entry name" value="cNMP-bd_dom"/>
</dbReference>
<feature type="domain" description="Cyclic nucleotide-binding" evidence="1">
    <location>
        <begin position="281"/>
        <end position="367"/>
    </location>
</feature>
<dbReference type="Pfam" id="PF00027">
    <property type="entry name" value="cNMP_binding"/>
    <property type="match status" value="1"/>
</dbReference>
<dbReference type="CDD" id="cd00038">
    <property type="entry name" value="CAP_ED"/>
    <property type="match status" value="1"/>
</dbReference>
<sequence>MTTKIDLSGSLNFLGLGDVLQLIGSNGSTGILRLTSKYSQEPGYIYFQKGNIINGSSPSLTGLDAVYAMFGWTEGEFEFTEQEIQVEKIITDSRMGIILDGLRMVDDGKTKKLGPVEYEEKSPGSEPSIPIIKGSLVDYMYVLDEETFSKGHNIVQENKHGSWIWVILEGVTDVIKATPKGPLTIIKLGTGSFIGGITSFSFMGNIRTATVQAAQDVQLGVMDSQRLAEEYGNLSKDFRNFAVSLDRRLNEITERAVDAYLGRDKLKSFTKYKNKNNLPLTNLYKINQGEACIVLKSKTGYLPVAEFGENDFIGHIPFLDFGHEPENAAVFISEDFQFDQINADDFQQEYDSLSTTLRNILEGYANCISITTKIAFDFQAKHTKK</sequence>
<reference evidence="2" key="1">
    <citation type="journal article" date="2021" name="Microb. Physiol.">
        <title>Proteogenomic Insights into the Physiology of Marine, Sulfate-Reducing, Filamentous Desulfonema limicola and Desulfonema magnum.</title>
        <authorList>
            <person name="Schnaars V."/>
            <person name="Wohlbrand L."/>
            <person name="Scheve S."/>
            <person name="Hinrichs C."/>
            <person name="Reinhardt R."/>
            <person name="Rabus R."/>
        </authorList>
    </citation>
    <scope>NUCLEOTIDE SEQUENCE</scope>
    <source>
        <strain evidence="2">5ac10</strain>
    </source>
</reference>
<accession>A0A975B9Y9</accession>
<dbReference type="AlphaFoldDB" id="A0A975B9Y9"/>
<dbReference type="RefSeq" id="WP_207687307.1">
    <property type="nucleotide sequence ID" value="NZ_CP061799.1"/>
</dbReference>